<proteinExistence type="predicted"/>
<accession>A0A5Q2MJC7</accession>
<dbReference type="GO" id="GO:0005829">
    <property type="term" value="C:cytosol"/>
    <property type="evidence" value="ECO:0007669"/>
    <property type="project" value="TreeGrafter"/>
</dbReference>
<dbReference type="GO" id="GO:0005525">
    <property type="term" value="F:GTP binding"/>
    <property type="evidence" value="ECO:0007669"/>
    <property type="project" value="InterPro"/>
</dbReference>
<dbReference type="SUPFAM" id="SSF52540">
    <property type="entry name" value="P-loop containing nucleoside triphosphate hydrolases"/>
    <property type="match status" value="1"/>
</dbReference>
<dbReference type="PANTHER" id="PTHR42714">
    <property type="entry name" value="TRNA MODIFICATION GTPASE GTPBP3"/>
    <property type="match status" value="1"/>
</dbReference>
<dbReference type="Pfam" id="PF01926">
    <property type="entry name" value="MMR_HSR1"/>
    <property type="match status" value="1"/>
</dbReference>
<dbReference type="PANTHER" id="PTHR42714:SF2">
    <property type="entry name" value="TRNA MODIFICATION GTPASE GTPBP3, MITOCHONDRIAL"/>
    <property type="match status" value="1"/>
</dbReference>
<evidence type="ECO:0000313" key="3">
    <source>
        <dbReference type="Proteomes" id="UP000392064"/>
    </source>
</evidence>
<dbReference type="AlphaFoldDB" id="A0A5Q2MJC7"/>
<dbReference type="Gene3D" id="3.40.50.300">
    <property type="entry name" value="P-loop containing nucleotide triphosphate hydrolases"/>
    <property type="match status" value="1"/>
</dbReference>
<evidence type="ECO:0000259" key="1">
    <source>
        <dbReference type="Pfam" id="PF01926"/>
    </source>
</evidence>
<dbReference type="RefSeq" id="WP_153653114.1">
    <property type="nucleotide sequence ID" value="NZ_CP045737.1"/>
</dbReference>
<dbReference type="InterPro" id="IPR027417">
    <property type="entry name" value="P-loop_NTPase"/>
</dbReference>
<dbReference type="InterPro" id="IPR006073">
    <property type="entry name" value="GTP-bd"/>
</dbReference>
<protein>
    <recommendedName>
        <fullName evidence="1">G domain-containing protein</fullName>
    </recommendedName>
</protein>
<feature type="domain" description="G" evidence="1">
    <location>
        <begin position="49"/>
        <end position="156"/>
    </location>
</feature>
<keyword evidence="3" id="KW-1185">Reference proteome</keyword>
<dbReference type="GO" id="GO:0002098">
    <property type="term" value="P:tRNA wobble uridine modification"/>
    <property type="evidence" value="ECO:0007669"/>
    <property type="project" value="TreeGrafter"/>
</dbReference>
<evidence type="ECO:0000313" key="2">
    <source>
        <dbReference type="EMBL" id="QGG41849.1"/>
    </source>
</evidence>
<dbReference type="Proteomes" id="UP000392064">
    <property type="component" value="Chromosome"/>
</dbReference>
<dbReference type="EMBL" id="CP045737">
    <property type="protein sequence ID" value="QGG41849.1"/>
    <property type="molecule type" value="Genomic_DNA"/>
</dbReference>
<name>A0A5Q2MJC7_9ACTN</name>
<dbReference type="KEGG" id="aef:GEV26_11000"/>
<gene>
    <name evidence="2" type="ORF">GEV26_11000</name>
</gene>
<sequence>MTKILIHELPAQTRKLETRLRAAIAAIEHPDRDSLLSRLRFGEREVPQLVLTGLYSSGKSSLIKALTDGDASVDIAVDVATDAVRGYEWGGDVLLVDTPGVQAGLEEHDSIAESALAAADMVLFTVSVDMFDDTSSAHLRHVAFELGKLDQMLLIVTKSGTMSAAVGIRQSNADAALGVPGHLRVVECDSVDYMTGMMHDDPERANEYIEGSGIDNVRRAINALAETRGQLAVDRQPLQLIRALAMEAGSFVTEDPNESAALALLARQRGVLATRQQRIERQVASLRTAFMSAAIASAELFVDAIEDADELAQSVGERTALVDVAEADLNASLDLAAAKFGQAVTQMLKLQFDNLTAEIREIESSPHARVVSNIGAGVTTVDTTKRSRFVARRGAKAATHTSAPPWTADVQDYLKTFQTFWGAGTGVKASSGTAGHKIVTEVGHRFGVKFKPWQAARTSNYIGKAAKGAGTAIQVGLVLNDAVFEERRRRELDRARRTRRANMVSEVTTQANLIAADLVDEVRGHLRPLFDRAFADIDAVYGEIISNREDQGALSVELSAIASEADSALSAS</sequence>
<organism evidence="2 3">
    <name type="scientific">Aeromicrobium yanjiei</name>
    <dbReference type="NCBI Taxonomy" id="2662028"/>
    <lineage>
        <taxon>Bacteria</taxon>
        <taxon>Bacillati</taxon>
        <taxon>Actinomycetota</taxon>
        <taxon>Actinomycetes</taxon>
        <taxon>Propionibacteriales</taxon>
        <taxon>Nocardioidaceae</taxon>
        <taxon>Aeromicrobium</taxon>
    </lineage>
</organism>
<reference evidence="2 3" key="1">
    <citation type="submission" date="2019-11" db="EMBL/GenBank/DDBJ databases">
        <authorList>
            <person name="Li J."/>
        </authorList>
    </citation>
    <scope>NUCLEOTIDE SEQUENCE [LARGE SCALE GENOMIC DNA]</scope>
    <source>
        <strain evidence="2 3">MF47</strain>
    </source>
</reference>
<dbReference type="GO" id="GO:0030488">
    <property type="term" value="P:tRNA methylation"/>
    <property type="evidence" value="ECO:0007669"/>
    <property type="project" value="TreeGrafter"/>
</dbReference>